<proteinExistence type="predicted"/>
<dbReference type="AlphaFoldDB" id="A0A6P0HKZ8"/>
<accession>A0A6P0HKZ8</accession>
<gene>
    <name evidence="2" type="ORF">G3T38_13795</name>
</gene>
<dbReference type="Proteomes" id="UP000468687">
    <property type="component" value="Unassembled WGS sequence"/>
</dbReference>
<dbReference type="RefSeq" id="WP_163772891.1">
    <property type="nucleotide sequence ID" value="NZ_JAAGXA010000009.1"/>
</dbReference>
<protein>
    <submittedName>
        <fullName evidence="2">Uncharacterized protein</fullName>
    </submittedName>
</protein>
<feature type="signal peptide" evidence="1">
    <location>
        <begin position="1"/>
        <end position="24"/>
    </location>
</feature>
<dbReference type="EMBL" id="JAAGXA010000009">
    <property type="protein sequence ID" value="NEN79352.1"/>
    <property type="molecule type" value="Genomic_DNA"/>
</dbReference>
<evidence type="ECO:0000256" key="1">
    <source>
        <dbReference type="SAM" id="SignalP"/>
    </source>
</evidence>
<comment type="caution">
    <text evidence="2">The sequence shown here is derived from an EMBL/GenBank/DDBJ whole genome shotgun (WGS) entry which is preliminary data.</text>
</comment>
<evidence type="ECO:0000313" key="3">
    <source>
        <dbReference type="Proteomes" id="UP000468687"/>
    </source>
</evidence>
<reference evidence="2 3" key="1">
    <citation type="journal article" date="2014" name="Int. J. Syst. Evol. Microbiol.">
        <title>Nocardioides zeae sp. nov., isolated from the stem of Zea mays.</title>
        <authorList>
            <person name="Glaeser S.P."/>
            <person name="McInroy J.A."/>
            <person name="Busse H.J."/>
            <person name="Kampfer P."/>
        </authorList>
    </citation>
    <scope>NUCLEOTIDE SEQUENCE [LARGE SCALE GENOMIC DNA]</scope>
    <source>
        <strain evidence="2 3">JCM 30728</strain>
    </source>
</reference>
<keyword evidence="1" id="KW-0732">Signal</keyword>
<evidence type="ECO:0000313" key="2">
    <source>
        <dbReference type="EMBL" id="NEN79352.1"/>
    </source>
</evidence>
<name>A0A6P0HKZ8_9ACTN</name>
<keyword evidence="3" id="KW-1185">Reference proteome</keyword>
<sequence>MRRTLLLSALALAAPLLVASPASAATVDDFTIGGSGDDLEANPGATLTVAWDVTPLDPAAAVVVTPAGSAVGVVAGWDAPTVAAATASTVDVTIPAAAEEGDDYTFQLVVTENNVPAVSDTITVSVVEEPVEVTPVPVVAVDCVVEIPEVPGVLYDLVYDYAEDGAGGWTGETEPLDPDTYALFELSDGEDLVIAATPDEGYGFPAGAADVFPVAVDEACVTLPVFVEITSSCQSFALTNVVDVDVTAIYGGEDDEEPAGEVTLAPGGSAAIGTDADFVYVFAGAGLTLEDLQSDDLDFLEVQFDGLEVDQDCTVAAAPTHPTVAPAAGR</sequence>
<feature type="chain" id="PRO_5026750778" evidence="1">
    <location>
        <begin position="25"/>
        <end position="330"/>
    </location>
</feature>
<organism evidence="2 3">
    <name type="scientific">Nocardioides zeae</name>
    <dbReference type="NCBI Taxonomy" id="1457234"/>
    <lineage>
        <taxon>Bacteria</taxon>
        <taxon>Bacillati</taxon>
        <taxon>Actinomycetota</taxon>
        <taxon>Actinomycetes</taxon>
        <taxon>Propionibacteriales</taxon>
        <taxon>Nocardioidaceae</taxon>
        <taxon>Nocardioides</taxon>
    </lineage>
</organism>